<dbReference type="GO" id="GO:0000160">
    <property type="term" value="P:phosphorelay signal transduction system"/>
    <property type="evidence" value="ECO:0007669"/>
    <property type="project" value="InterPro"/>
</dbReference>
<evidence type="ECO:0000313" key="6">
    <source>
        <dbReference type="EMBL" id="ARN19059.1"/>
    </source>
</evidence>
<name>A0A1W6L421_9BURK</name>
<evidence type="ECO:0000256" key="3">
    <source>
        <dbReference type="ARBA" id="ARBA00023125"/>
    </source>
</evidence>
<dbReference type="InterPro" id="IPR001789">
    <property type="entry name" value="Sig_transdc_resp-reg_receiver"/>
</dbReference>
<dbReference type="SMART" id="SM00421">
    <property type="entry name" value="HTH_LUXR"/>
    <property type="match status" value="1"/>
</dbReference>
<dbReference type="PRINTS" id="PR00038">
    <property type="entry name" value="HTHLUXR"/>
</dbReference>
<dbReference type="Pfam" id="PF00196">
    <property type="entry name" value="GerE"/>
    <property type="match status" value="1"/>
</dbReference>
<dbReference type="GO" id="GO:0006355">
    <property type="term" value="P:regulation of DNA-templated transcription"/>
    <property type="evidence" value="ECO:0007669"/>
    <property type="project" value="InterPro"/>
</dbReference>
<organism evidence="6 7">
    <name type="scientific">Piscinibacter gummiphilus</name>
    <dbReference type="NCBI Taxonomy" id="946333"/>
    <lineage>
        <taxon>Bacteria</taxon>
        <taxon>Pseudomonadati</taxon>
        <taxon>Pseudomonadota</taxon>
        <taxon>Betaproteobacteria</taxon>
        <taxon>Burkholderiales</taxon>
        <taxon>Sphaerotilaceae</taxon>
        <taxon>Piscinibacter</taxon>
    </lineage>
</organism>
<dbReference type="PROSITE" id="PS00622">
    <property type="entry name" value="HTH_LUXR_1"/>
    <property type="match status" value="1"/>
</dbReference>
<dbReference type="SMART" id="SM00448">
    <property type="entry name" value="REC"/>
    <property type="match status" value="1"/>
</dbReference>
<dbReference type="InterPro" id="IPR058245">
    <property type="entry name" value="NreC/VraR/RcsB-like_REC"/>
</dbReference>
<dbReference type="PANTHER" id="PTHR43214">
    <property type="entry name" value="TWO-COMPONENT RESPONSE REGULATOR"/>
    <property type="match status" value="1"/>
</dbReference>
<dbReference type="AlphaFoldDB" id="A0A1W6L421"/>
<keyword evidence="7" id="KW-1185">Reference proteome</keyword>
<evidence type="ECO:0000313" key="7">
    <source>
        <dbReference type="Proteomes" id="UP000193427"/>
    </source>
</evidence>
<dbReference type="Gene3D" id="3.40.50.2300">
    <property type="match status" value="1"/>
</dbReference>
<dbReference type="CDD" id="cd17535">
    <property type="entry name" value="REC_NarL-like"/>
    <property type="match status" value="1"/>
</dbReference>
<dbReference type="STRING" id="946333.A4W93_03515"/>
<dbReference type="GO" id="GO:0003677">
    <property type="term" value="F:DNA binding"/>
    <property type="evidence" value="ECO:0007669"/>
    <property type="project" value="UniProtKB-KW"/>
</dbReference>
<proteinExistence type="predicted"/>
<keyword evidence="2" id="KW-0805">Transcription regulation</keyword>
<keyword evidence="4" id="KW-0804">Transcription</keyword>
<protein>
    <submittedName>
        <fullName evidence="6">DNA-binding response regulator</fullName>
    </submittedName>
</protein>
<dbReference type="PROSITE" id="PS50110">
    <property type="entry name" value="RESPONSE_REGULATORY"/>
    <property type="match status" value="1"/>
</dbReference>
<sequence>MASEPVSVALVEDDAGMRARLTRVICAEPSLRFVMGAANAGELLAWFSENQVDVLLVDLGLPDLPGREVIRRCSRMQPACAVMVITMFGDEANMLDAFAAGARGYLLKDGTEHDLATHVLSLHAGGSPMSPLIARQLLARWQADKPARPAAPSAPAPAVHETPPTLSRRELEVLDLVARGFTYPEIAGRMAVSVTTVQTHVRNIYGKLDVHNRTEAVYEARQIGLLP</sequence>
<feature type="region of interest" description="Disordered" evidence="5">
    <location>
        <begin position="146"/>
        <end position="165"/>
    </location>
</feature>
<dbReference type="CDD" id="cd06170">
    <property type="entry name" value="LuxR_C_like"/>
    <property type="match status" value="1"/>
</dbReference>
<dbReference type="RefSeq" id="WP_085749297.1">
    <property type="nucleotide sequence ID" value="NZ_BSPR01000002.1"/>
</dbReference>
<dbReference type="Pfam" id="PF00072">
    <property type="entry name" value="Response_reg"/>
    <property type="match status" value="1"/>
</dbReference>
<keyword evidence="1" id="KW-0597">Phosphoprotein</keyword>
<evidence type="ECO:0000256" key="5">
    <source>
        <dbReference type="SAM" id="MobiDB-lite"/>
    </source>
</evidence>
<evidence type="ECO:0000256" key="4">
    <source>
        <dbReference type="ARBA" id="ARBA00023163"/>
    </source>
</evidence>
<dbReference type="KEGG" id="rgu:A4W93_03515"/>
<keyword evidence="3 6" id="KW-0238">DNA-binding</keyword>
<feature type="compositionally biased region" description="Low complexity" evidence="5">
    <location>
        <begin position="148"/>
        <end position="158"/>
    </location>
</feature>
<evidence type="ECO:0000256" key="2">
    <source>
        <dbReference type="ARBA" id="ARBA00023015"/>
    </source>
</evidence>
<dbReference type="EMBL" id="CP015118">
    <property type="protein sequence ID" value="ARN19059.1"/>
    <property type="molecule type" value="Genomic_DNA"/>
</dbReference>
<dbReference type="SUPFAM" id="SSF52172">
    <property type="entry name" value="CheY-like"/>
    <property type="match status" value="1"/>
</dbReference>
<dbReference type="InterPro" id="IPR011006">
    <property type="entry name" value="CheY-like_superfamily"/>
</dbReference>
<evidence type="ECO:0000256" key="1">
    <source>
        <dbReference type="ARBA" id="ARBA00022553"/>
    </source>
</evidence>
<dbReference type="InterPro" id="IPR016032">
    <property type="entry name" value="Sig_transdc_resp-reg_C-effctor"/>
</dbReference>
<dbReference type="InterPro" id="IPR000792">
    <property type="entry name" value="Tscrpt_reg_LuxR_C"/>
</dbReference>
<reference evidence="6 7" key="1">
    <citation type="submission" date="2016-04" db="EMBL/GenBank/DDBJ databases">
        <title>Complete genome sequence of natural rubber-degrading, novel Gram-negative bacterium, Rhizobacter gummiphilus strain NS21.</title>
        <authorList>
            <person name="Tabata M."/>
            <person name="Kasai D."/>
            <person name="Fukuda M."/>
        </authorList>
    </citation>
    <scope>NUCLEOTIDE SEQUENCE [LARGE SCALE GENOMIC DNA]</scope>
    <source>
        <strain evidence="6 7">NS21</strain>
    </source>
</reference>
<dbReference type="PANTHER" id="PTHR43214:SF41">
    <property type="entry name" value="NITRATE_NITRITE RESPONSE REGULATOR PROTEIN NARP"/>
    <property type="match status" value="1"/>
</dbReference>
<dbReference type="PROSITE" id="PS50043">
    <property type="entry name" value="HTH_LUXR_2"/>
    <property type="match status" value="1"/>
</dbReference>
<gene>
    <name evidence="6" type="ORF">A4W93_03515</name>
</gene>
<dbReference type="InterPro" id="IPR039420">
    <property type="entry name" value="WalR-like"/>
</dbReference>
<dbReference type="OrthoDB" id="3623000at2"/>
<dbReference type="Proteomes" id="UP000193427">
    <property type="component" value="Chromosome"/>
</dbReference>
<dbReference type="SUPFAM" id="SSF46894">
    <property type="entry name" value="C-terminal effector domain of the bipartite response regulators"/>
    <property type="match status" value="1"/>
</dbReference>
<accession>A0A1W6L421</accession>